<evidence type="ECO:0000313" key="3">
    <source>
        <dbReference type="Proteomes" id="UP000287124"/>
    </source>
</evidence>
<comment type="caution">
    <text evidence="2">The sequence shown here is derived from an EMBL/GenBank/DDBJ whole genome shotgun (WGS) entry which is preliminary data.</text>
</comment>
<gene>
    <name evidence="2" type="ORF">BHE90_017380</name>
</gene>
<sequence>MESEVPQVLPQLITQTVLHYQRMERRPHGAKEALQEARQASETSLDATILRKGQKVWLAYYGINKSAEARRLSANRRRTTVENTTIESHTEASVLPTIMTGSADTHSVDVERRVTEQITGHTVPPRDVYVGAALEPAKELFDEQLWNSIERIPNPRQPNKRAADISMFRGELHDAARESPIYLREKDDLLDYTDGISLTLSSQAKEGGKITVFLGEWTALSIKARLYG</sequence>
<proteinExistence type="predicted"/>
<dbReference type="EMBL" id="MIKF01001007">
    <property type="protein sequence ID" value="RTE68242.1"/>
    <property type="molecule type" value="Genomic_DNA"/>
</dbReference>
<evidence type="ECO:0000256" key="1">
    <source>
        <dbReference type="SAM" id="MobiDB-lite"/>
    </source>
</evidence>
<accession>A0A430KXR7</accession>
<feature type="region of interest" description="Disordered" evidence="1">
    <location>
        <begin position="24"/>
        <end position="43"/>
    </location>
</feature>
<feature type="compositionally biased region" description="Basic and acidic residues" evidence="1">
    <location>
        <begin position="24"/>
        <end position="35"/>
    </location>
</feature>
<keyword evidence="3" id="KW-1185">Reference proteome</keyword>
<name>A0A430KXR7_9HYPO</name>
<dbReference type="Proteomes" id="UP000287124">
    <property type="component" value="Unassembled WGS sequence"/>
</dbReference>
<protein>
    <submittedName>
        <fullName evidence="2">Uncharacterized protein</fullName>
    </submittedName>
</protein>
<evidence type="ECO:0000313" key="2">
    <source>
        <dbReference type="EMBL" id="RTE68242.1"/>
    </source>
</evidence>
<dbReference type="AlphaFoldDB" id="A0A430KXR7"/>
<reference evidence="2 3" key="1">
    <citation type="submission" date="2017-06" db="EMBL/GenBank/DDBJ databases">
        <title>Comparative genomic analysis of Ambrosia Fusariam Clade fungi.</title>
        <authorList>
            <person name="Stajich J.E."/>
            <person name="Carrillo J."/>
            <person name="Kijimoto T."/>
            <person name="Eskalen A."/>
            <person name="O'Donnell K."/>
            <person name="Kasson M."/>
        </authorList>
    </citation>
    <scope>NUCLEOTIDE SEQUENCE [LARGE SCALE GENOMIC DNA]</scope>
    <source>
        <strain evidence="2 3">UCR1854</strain>
    </source>
</reference>
<organism evidence="2 3">
    <name type="scientific">Fusarium euwallaceae</name>
    <dbReference type="NCBI Taxonomy" id="1147111"/>
    <lineage>
        <taxon>Eukaryota</taxon>
        <taxon>Fungi</taxon>
        <taxon>Dikarya</taxon>
        <taxon>Ascomycota</taxon>
        <taxon>Pezizomycotina</taxon>
        <taxon>Sordariomycetes</taxon>
        <taxon>Hypocreomycetidae</taxon>
        <taxon>Hypocreales</taxon>
        <taxon>Nectriaceae</taxon>
        <taxon>Fusarium</taxon>
        <taxon>Fusarium solani species complex</taxon>
    </lineage>
</organism>